<name>A0A0M3JEQ6_ANISI</name>
<sequence>MMTLASVSKIMHQLDESGRLKVPGLKILLDIQLARSKESLPKFGLEKGSRGETILRNRLDNNAPFLPKSSSFPVIPTDGGGDRKAVVTESRRLLKSVFLD</sequence>
<dbReference type="AlphaFoldDB" id="A0A0M3JEQ6"/>
<dbReference type="WBParaSite" id="ASIM_0000610201-mRNA-1">
    <property type="protein sequence ID" value="ASIM_0000610201-mRNA-1"/>
    <property type="gene ID" value="ASIM_0000610201"/>
</dbReference>
<evidence type="ECO:0000313" key="3">
    <source>
        <dbReference type="WBParaSite" id="ASIM_0000610201-mRNA-1"/>
    </source>
</evidence>
<organism evidence="3">
    <name type="scientific">Anisakis simplex</name>
    <name type="common">Herring worm</name>
    <dbReference type="NCBI Taxonomy" id="6269"/>
    <lineage>
        <taxon>Eukaryota</taxon>
        <taxon>Metazoa</taxon>
        <taxon>Ecdysozoa</taxon>
        <taxon>Nematoda</taxon>
        <taxon>Chromadorea</taxon>
        <taxon>Rhabditida</taxon>
        <taxon>Spirurina</taxon>
        <taxon>Ascaridomorpha</taxon>
        <taxon>Ascaridoidea</taxon>
        <taxon>Anisakidae</taxon>
        <taxon>Anisakis</taxon>
        <taxon>Anisakis simplex complex</taxon>
    </lineage>
</organism>
<reference evidence="3" key="1">
    <citation type="submission" date="2017-02" db="UniProtKB">
        <authorList>
            <consortium name="WormBaseParasite"/>
        </authorList>
    </citation>
    <scope>IDENTIFICATION</scope>
</reference>
<accession>A0A0M3JEQ6</accession>
<evidence type="ECO:0000313" key="1">
    <source>
        <dbReference type="EMBL" id="VDK26224.1"/>
    </source>
</evidence>
<dbReference type="EMBL" id="UYRR01012122">
    <property type="protein sequence ID" value="VDK26224.1"/>
    <property type="molecule type" value="Genomic_DNA"/>
</dbReference>
<proteinExistence type="predicted"/>
<dbReference type="Proteomes" id="UP000267096">
    <property type="component" value="Unassembled WGS sequence"/>
</dbReference>
<evidence type="ECO:0000313" key="2">
    <source>
        <dbReference type="Proteomes" id="UP000267096"/>
    </source>
</evidence>
<keyword evidence="2" id="KW-1185">Reference proteome</keyword>
<protein>
    <submittedName>
        <fullName evidence="3">NPH3 domain-containing protein</fullName>
    </submittedName>
</protein>
<reference evidence="1 2" key="2">
    <citation type="submission" date="2018-11" db="EMBL/GenBank/DDBJ databases">
        <authorList>
            <consortium name="Pathogen Informatics"/>
        </authorList>
    </citation>
    <scope>NUCLEOTIDE SEQUENCE [LARGE SCALE GENOMIC DNA]</scope>
</reference>
<gene>
    <name evidence="1" type="ORF">ASIM_LOCUS5890</name>
</gene>